<name>A0A564Y498_HYMDI</name>
<dbReference type="Pfam" id="PF00364">
    <property type="entry name" value="Biotin_lipoyl"/>
    <property type="match status" value="1"/>
</dbReference>
<organism evidence="4 5">
    <name type="scientific">Hymenolepis diminuta</name>
    <name type="common">Rat tapeworm</name>
    <dbReference type="NCBI Taxonomy" id="6216"/>
    <lineage>
        <taxon>Eukaryota</taxon>
        <taxon>Metazoa</taxon>
        <taxon>Spiralia</taxon>
        <taxon>Lophotrochozoa</taxon>
        <taxon>Platyhelminthes</taxon>
        <taxon>Cestoda</taxon>
        <taxon>Eucestoda</taxon>
        <taxon>Cyclophyllidea</taxon>
        <taxon>Hymenolepididae</taxon>
        <taxon>Hymenolepis</taxon>
    </lineage>
</organism>
<dbReference type="InterPro" id="IPR003016">
    <property type="entry name" value="2-oxoA_DH_lipoyl-BS"/>
</dbReference>
<dbReference type="Proteomes" id="UP000321570">
    <property type="component" value="Unassembled WGS sequence"/>
</dbReference>
<accession>A0A564Y498</accession>
<keyword evidence="5" id="KW-1185">Reference proteome</keyword>
<dbReference type="InterPro" id="IPR000089">
    <property type="entry name" value="Biotin_lipoyl"/>
</dbReference>
<dbReference type="GO" id="GO:0006086">
    <property type="term" value="P:pyruvate decarboxylation to acetyl-CoA"/>
    <property type="evidence" value="ECO:0007669"/>
    <property type="project" value="InterPro"/>
</dbReference>
<dbReference type="CDD" id="cd06849">
    <property type="entry name" value="lipoyl_domain"/>
    <property type="match status" value="1"/>
</dbReference>
<sequence>MFARGVALLPLVPRICTRLFNTHARVMCPMKIGMPNLSPTMEQGKILKWYKKEGEEVAAGDVLCQVQTDKAIIDMEFEEDGVLAKIVVSLFPSNSLAQSEGSESKVGEVIAVLAEPDEDWQEVNKNADAFIASLK</sequence>
<dbReference type="Gene3D" id="2.40.50.100">
    <property type="match status" value="1"/>
</dbReference>
<evidence type="ECO:0000256" key="2">
    <source>
        <dbReference type="ARBA" id="ARBA00022946"/>
    </source>
</evidence>
<keyword evidence="2" id="KW-0809">Transit peptide</keyword>
<dbReference type="GO" id="GO:0045254">
    <property type="term" value="C:pyruvate dehydrogenase complex"/>
    <property type="evidence" value="ECO:0007669"/>
    <property type="project" value="InterPro"/>
</dbReference>
<keyword evidence="1" id="KW-0450">Lipoyl</keyword>
<dbReference type="EMBL" id="CABIJS010000055">
    <property type="protein sequence ID" value="VUZ41363.1"/>
    <property type="molecule type" value="Genomic_DNA"/>
</dbReference>
<feature type="domain" description="Lipoyl-binding" evidence="3">
    <location>
        <begin position="29"/>
        <end position="114"/>
    </location>
</feature>
<dbReference type="FunFam" id="2.40.50.100:FF:000010">
    <property type="entry name" value="Acetyltransferase component of pyruvate dehydrogenase complex"/>
    <property type="match status" value="1"/>
</dbReference>
<dbReference type="InterPro" id="IPR011053">
    <property type="entry name" value="Single_hybrid_motif"/>
</dbReference>
<evidence type="ECO:0000259" key="3">
    <source>
        <dbReference type="PROSITE" id="PS50968"/>
    </source>
</evidence>
<evidence type="ECO:0000256" key="1">
    <source>
        <dbReference type="ARBA" id="ARBA00022823"/>
    </source>
</evidence>
<proteinExistence type="predicted"/>
<dbReference type="AlphaFoldDB" id="A0A564Y498"/>
<gene>
    <name evidence="4" type="ORF">WMSIL1_LOCUS2107</name>
</gene>
<dbReference type="InterPro" id="IPR045257">
    <property type="entry name" value="E2/Pdx1"/>
</dbReference>
<dbReference type="PROSITE" id="PS00189">
    <property type="entry name" value="LIPOYL"/>
    <property type="match status" value="1"/>
</dbReference>
<dbReference type="PANTHER" id="PTHR23151:SF90">
    <property type="entry name" value="DIHYDROLIPOYLLYSINE-RESIDUE ACETYLTRANSFERASE COMPONENT OF PYRUVATE DEHYDROGENASE COMPLEX, MITOCHONDRIAL-RELATED"/>
    <property type="match status" value="1"/>
</dbReference>
<dbReference type="PANTHER" id="PTHR23151">
    <property type="entry name" value="DIHYDROLIPOAMIDE ACETYL/SUCCINYL-TRANSFERASE-RELATED"/>
    <property type="match status" value="1"/>
</dbReference>
<reference evidence="4 5" key="1">
    <citation type="submission" date="2019-07" db="EMBL/GenBank/DDBJ databases">
        <authorList>
            <person name="Jastrzebski P J."/>
            <person name="Paukszto L."/>
            <person name="Jastrzebski P J."/>
        </authorList>
    </citation>
    <scope>NUCLEOTIDE SEQUENCE [LARGE SCALE GENOMIC DNA]</scope>
    <source>
        <strain evidence="4 5">WMS-il1</strain>
    </source>
</reference>
<dbReference type="PROSITE" id="PS50968">
    <property type="entry name" value="BIOTINYL_LIPOYL"/>
    <property type="match status" value="1"/>
</dbReference>
<dbReference type="SUPFAM" id="SSF51230">
    <property type="entry name" value="Single hybrid motif"/>
    <property type="match status" value="1"/>
</dbReference>
<evidence type="ECO:0000313" key="5">
    <source>
        <dbReference type="Proteomes" id="UP000321570"/>
    </source>
</evidence>
<protein>
    <recommendedName>
        <fullName evidence="3">Lipoyl-binding domain-containing protein</fullName>
    </recommendedName>
</protein>
<evidence type="ECO:0000313" key="4">
    <source>
        <dbReference type="EMBL" id="VUZ41363.1"/>
    </source>
</evidence>